<feature type="compositionally biased region" description="Polar residues" evidence="2">
    <location>
        <begin position="99"/>
        <end position="109"/>
    </location>
</feature>
<proteinExistence type="inferred from homology"/>
<name>A0A0C9U1P1_SPHS4</name>
<feature type="compositionally biased region" description="Polar residues" evidence="2">
    <location>
        <begin position="713"/>
        <end position="726"/>
    </location>
</feature>
<dbReference type="Pfam" id="PF05794">
    <property type="entry name" value="Tcp11"/>
    <property type="match status" value="1"/>
</dbReference>
<evidence type="ECO:0000313" key="4">
    <source>
        <dbReference type="Proteomes" id="UP000054279"/>
    </source>
</evidence>
<dbReference type="GO" id="GO:0010737">
    <property type="term" value="P:protein kinase A signaling"/>
    <property type="evidence" value="ECO:0007669"/>
    <property type="project" value="TreeGrafter"/>
</dbReference>
<dbReference type="Proteomes" id="UP000054279">
    <property type="component" value="Unassembled WGS sequence"/>
</dbReference>
<feature type="region of interest" description="Disordered" evidence="2">
    <location>
        <begin position="90"/>
        <end position="109"/>
    </location>
</feature>
<comment type="similarity">
    <text evidence="1">Belongs to the TCP11 family.</text>
</comment>
<accession>A0A0C9U1P1</accession>
<dbReference type="PANTHER" id="PTHR12832">
    <property type="entry name" value="TESTIS-SPECIFIC PROTEIN PBS13 T-COMPLEX 11"/>
    <property type="match status" value="1"/>
</dbReference>
<feature type="region of interest" description="Disordered" evidence="2">
    <location>
        <begin position="600"/>
        <end position="622"/>
    </location>
</feature>
<reference evidence="3 4" key="1">
    <citation type="submission" date="2014-06" db="EMBL/GenBank/DDBJ databases">
        <title>Evolutionary Origins and Diversification of the Mycorrhizal Mutualists.</title>
        <authorList>
            <consortium name="DOE Joint Genome Institute"/>
            <consortium name="Mycorrhizal Genomics Consortium"/>
            <person name="Kohler A."/>
            <person name="Kuo A."/>
            <person name="Nagy L.G."/>
            <person name="Floudas D."/>
            <person name="Copeland A."/>
            <person name="Barry K.W."/>
            <person name="Cichocki N."/>
            <person name="Veneault-Fourrey C."/>
            <person name="LaButti K."/>
            <person name="Lindquist E.A."/>
            <person name="Lipzen A."/>
            <person name="Lundell T."/>
            <person name="Morin E."/>
            <person name="Murat C."/>
            <person name="Riley R."/>
            <person name="Ohm R."/>
            <person name="Sun H."/>
            <person name="Tunlid A."/>
            <person name="Henrissat B."/>
            <person name="Grigoriev I.V."/>
            <person name="Hibbett D.S."/>
            <person name="Martin F."/>
        </authorList>
    </citation>
    <scope>NUCLEOTIDE SEQUENCE [LARGE SCALE GENOMIC DNA]</scope>
    <source>
        <strain evidence="3 4">SS14</strain>
    </source>
</reference>
<evidence type="ECO:0000313" key="3">
    <source>
        <dbReference type="EMBL" id="KIJ22912.1"/>
    </source>
</evidence>
<organism evidence="3 4">
    <name type="scientific">Sphaerobolus stellatus (strain SS14)</name>
    <dbReference type="NCBI Taxonomy" id="990650"/>
    <lineage>
        <taxon>Eukaryota</taxon>
        <taxon>Fungi</taxon>
        <taxon>Dikarya</taxon>
        <taxon>Basidiomycota</taxon>
        <taxon>Agaricomycotina</taxon>
        <taxon>Agaricomycetes</taxon>
        <taxon>Phallomycetidae</taxon>
        <taxon>Geastrales</taxon>
        <taxon>Sphaerobolaceae</taxon>
        <taxon>Sphaerobolus</taxon>
    </lineage>
</organism>
<feature type="compositionally biased region" description="Polar residues" evidence="2">
    <location>
        <begin position="1"/>
        <end position="17"/>
    </location>
</feature>
<evidence type="ECO:0000256" key="2">
    <source>
        <dbReference type="SAM" id="MobiDB-lite"/>
    </source>
</evidence>
<feature type="region of interest" description="Disordered" evidence="2">
    <location>
        <begin position="1"/>
        <end position="85"/>
    </location>
</feature>
<dbReference type="InterPro" id="IPR008862">
    <property type="entry name" value="Tcp11"/>
</dbReference>
<evidence type="ECO:0000256" key="1">
    <source>
        <dbReference type="ARBA" id="ARBA00010954"/>
    </source>
</evidence>
<sequence length="776" mass="87334">MQPSSLPQKRKATQPSHTPAIAPHDVSELHSMNAEGLRVPDNTPDADASHSRAKRPRLKVDPTKPASSPLLYHRSTPSRRRTPHVETPYIPFTTRIPRPSSSAFPTEPDFNSSQELYIPSLLPPVNRETLRELDLECILRNPQLRHDLLFDPNLQFRPSTSHRKELAADRFWFALARELDTGCVCTAWDINTGTLRAHCGRQVQEANLRHPGTYSSVTTKQAISEESANFSSSLLVVPCSITLAARLPTMLHTMLRTLHYIIAPPPPLSPLNSPPSHARPTYLAALAEADHLISHFDISLMEQEIRRGIFEPEGLFRLIGETLQKHCAPMRDNSIEAMVEFARRNTIKEDRRERNRRMLGAARMCFEIIDLMKLDIANHQLQHLRPLLIQSTPECELRAFIEELRRGSKSLDVTREWLKSAESSFPSSSPSSINKTLIQAFTNLVFNPPDTNVFGVSSSSERASESARLTALPETLHLDSSRLQLLITDAADLTTNYMLLLLWRSMIFSPPPSDSEESDATPRRKGQVESWEIERMKKEIGEVGPGRIGRCFLGKIWGGFADYENREDDIVNPEKNWEDDMEGVIIQAVMRAEEARSYSISSKRREENPYLTPTSPSDRVIRPLPSASSLSLMRGWVKAHLKRDSTLATKMKDVLMKEVERVTEEMVQSNLAQPLRQQYHQSRNGFKSYPCLPALLTLVTPSTQVPSPPASPTPSFNSTPATNSKAEITPSPPNSGLEPLRYEITYLAARLAKVIGMHEKIYGPLYNSEGFFTSTQ</sequence>
<keyword evidence="4" id="KW-1185">Reference proteome</keyword>
<dbReference type="AlphaFoldDB" id="A0A0C9U1P1"/>
<dbReference type="HOGENOM" id="CLU_011579_0_0_1"/>
<dbReference type="OrthoDB" id="276323at2759"/>
<feature type="region of interest" description="Disordered" evidence="2">
    <location>
        <begin position="702"/>
        <end position="735"/>
    </location>
</feature>
<gene>
    <name evidence="3" type="ORF">M422DRAFT_276604</name>
</gene>
<dbReference type="PANTHER" id="PTHR12832:SF11">
    <property type="entry name" value="LD23868P"/>
    <property type="match status" value="1"/>
</dbReference>
<dbReference type="EMBL" id="KN837882">
    <property type="protein sequence ID" value="KIJ22912.1"/>
    <property type="molecule type" value="Genomic_DNA"/>
</dbReference>
<protein>
    <submittedName>
        <fullName evidence="3">Unplaced genomic scaffold SPHSTscaffold_807, whole genome shotgun sequence</fullName>
    </submittedName>
</protein>